<dbReference type="EMBL" id="LXQA011311654">
    <property type="protein sequence ID" value="MCI92832.1"/>
    <property type="molecule type" value="Genomic_DNA"/>
</dbReference>
<dbReference type="Proteomes" id="UP000265520">
    <property type="component" value="Unassembled WGS sequence"/>
</dbReference>
<name>A0A392VZE1_9FABA</name>
<dbReference type="AlphaFoldDB" id="A0A392VZE1"/>
<keyword evidence="2" id="KW-1185">Reference proteome</keyword>
<feature type="non-terminal residue" evidence="1">
    <location>
        <position position="69"/>
    </location>
</feature>
<organism evidence="1 2">
    <name type="scientific">Trifolium medium</name>
    <dbReference type="NCBI Taxonomy" id="97028"/>
    <lineage>
        <taxon>Eukaryota</taxon>
        <taxon>Viridiplantae</taxon>
        <taxon>Streptophyta</taxon>
        <taxon>Embryophyta</taxon>
        <taxon>Tracheophyta</taxon>
        <taxon>Spermatophyta</taxon>
        <taxon>Magnoliopsida</taxon>
        <taxon>eudicotyledons</taxon>
        <taxon>Gunneridae</taxon>
        <taxon>Pentapetalae</taxon>
        <taxon>rosids</taxon>
        <taxon>fabids</taxon>
        <taxon>Fabales</taxon>
        <taxon>Fabaceae</taxon>
        <taxon>Papilionoideae</taxon>
        <taxon>50 kb inversion clade</taxon>
        <taxon>NPAAA clade</taxon>
        <taxon>Hologalegina</taxon>
        <taxon>IRL clade</taxon>
        <taxon>Trifolieae</taxon>
        <taxon>Trifolium</taxon>
    </lineage>
</organism>
<feature type="non-terminal residue" evidence="1">
    <location>
        <position position="1"/>
    </location>
</feature>
<evidence type="ECO:0000313" key="2">
    <source>
        <dbReference type="Proteomes" id="UP000265520"/>
    </source>
</evidence>
<proteinExistence type="predicted"/>
<protein>
    <submittedName>
        <fullName evidence="1">Uncharacterized protein</fullName>
    </submittedName>
</protein>
<evidence type="ECO:0000313" key="1">
    <source>
        <dbReference type="EMBL" id="MCI92832.1"/>
    </source>
</evidence>
<reference evidence="1 2" key="1">
    <citation type="journal article" date="2018" name="Front. Plant Sci.">
        <title>Red Clover (Trifolium pratense) and Zigzag Clover (T. medium) - A Picture of Genomic Similarities and Differences.</title>
        <authorList>
            <person name="Dluhosova J."/>
            <person name="Istvanek J."/>
            <person name="Nedelnik J."/>
            <person name="Repkova J."/>
        </authorList>
    </citation>
    <scope>NUCLEOTIDE SEQUENCE [LARGE SCALE GENOMIC DNA]</scope>
    <source>
        <strain evidence="2">cv. 10/8</strain>
        <tissue evidence="1">Leaf</tissue>
    </source>
</reference>
<comment type="caution">
    <text evidence="1">The sequence shown here is derived from an EMBL/GenBank/DDBJ whole genome shotgun (WGS) entry which is preliminary data.</text>
</comment>
<sequence>TAVLVSEQVIVREPQVKEPEPKVEKTQQGELKDQEVAGVQLDPETAKIEAEKDITQHLEVEHSINEQHS</sequence>
<accession>A0A392VZE1</accession>